<gene>
    <name evidence="1" type="ORF">NBR_LOCUS13316</name>
</gene>
<accession>A0A0N4YAA8</accession>
<protein>
    <submittedName>
        <fullName evidence="3">Prefoldin subunit</fullName>
    </submittedName>
</protein>
<evidence type="ECO:0000313" key="2">
    <source>
        <dbReference type="Proteomes" id="UP000271162"/>
    </source>
</evidence>
<evidence type="ECO:0000313" key="3">
    <source>
        <dbReference type="WBParaSite" id="NBR_0001331301-mRNA-1"/>
    </source>
</evidence>
<reference evidence="3" key="1">
    <citation type="submission" date="2017-02" db="UniProtKB">
        <authorList>
            <consortium name="WormBaseParasite"/>
        </authorList>
    </citation>
    <scope>IDENTIFICATION</scope>
</reference>
<sequence>MNDEVMELFRDKDSYKDDMEEVLSANEAIREVLSEENRTEVRETLRTAVLLEISALDQLGFSCNGTKTEEHECTIGLDYLFTATYRLVDVAKEVAEQNQLESIKKAFITFQKASMRKSYKDPALLHDLVNETLEALEQEE</sequence>
<dbReference type="Proteomes" id="UP000271162">
    <property type="component" value="Unassembled WGS sequence"/>
</dbReference>
<name>A0A0N4YAA8_NIPBR</name>
<reference evidence="1 2" key="2">
    <citation type="submission" date="2018-11" db="EMBL/GenBank/DDBJ databases">
        <authorList>
            <consortium name="Pathogen Informatics"/>
        </authorList>
    </citation>
    <scope>NUCLEOTIDE SEQUENCE [LARGE SCALE GENOMIC DNA]</scope>
</reference>
<keyword evidence="2" id="KW-1185">Reference proteome</keyword>
<evidence type="ECO:0000313" key="1">
    <source>
        <dbReference type="EMBL" id="VDL76905.1"/>
    </source>
</evidence>
<proteinExistence type="predicted"/>
<dbReference type="EMBL" id="UYSL01021003">
    <property type="protein sequence ID" value="VDL76905.1"/>
    <property type="molecule type" value="Genomic_DNA"/>
</dbReference>
<dbReference type="AlphaFoldDB" id="A0A0N4YAA8"/>
<organism evidence="3">
    <name type="scientific">Nippostrongylus brasiliensis</name>
    <name type="common">Rat hookworm</name>
    <dbReference type="NCBI Taxonomy" id="27835"/>
    <lineage>
        <taxon>Eukaryota</taxon>
        <taxon>Metazoa</taxon>
        <taxon>Ecdysozoa</taxon>
        <taxon>Nematoda</taxon>
        <taxon>Chromadorea</taxon>
        <taxon>Rhabditida</taxon>
        <taxon>Rhabditina</taxon>
        <taxon>Rhabditomorpha</taxon>
        <taxon>Strongyloidea</taxon>
        <taxon>Heligmosomidae</taxon>
        <taxon>Nippostrongylus</taxon>
    </lineage>
</organism>
<dbReference type="WBParaSite" id="NBR_0001331301-mRNA-1">
    <property type="protein sequence ID" value="NBR_0001331301-mRNA-1"/>
    <property type="gene ID" value="NBR_0001331301"/>
</dbReference>